<protein>
    <submittedName>
        <fullName evidence="1">Uncharacterized protein</fullName>
    </submittedName>
</protein>
<accession>A0A1I0Y7Z8</accession>
<dbReference type="AlphaFoldDB" id="A0A1I0Y7Z8"/>
<dbReference type="Proteomes" id="UP000198796">
    <property type="component" value="Unassembled WGS sequence"/>
</dbReference>
<dbReference type="EMBL" id="FOJU01000004">
    <property type="protein sequence ID" value="SFB08568.1"/>
    <property type="molecule type" value="Genomic_DNA"/>
</dbReference>
<dbReference type="STRING" id="871651.SAMN05421688_2841"/>
<sequence>MRAGAKTVYFFTCEILLIASARRVSFGAHTADQTPAIRFSVARFGISLRKFPDAPQVSGR</sequence>
<keyword evidence="2" id="KW-1185">Reference proteome</keyword>
<gene>
    <name evidence="1" type="ORF">SAMN05421688_2841</name>
</gene>
<proteinExistence type="predicted"/>
<name>A0A1I0Y7Z8_9RHOB</name>
<reference evidence="1 2" key="1">
    <citation type="submission" date="2016-10" db="EMBL/GenBank/DDBJ databases">
        <authorList>
            <person name="de Groot N.N."/>
        </authorList>
    </citation>
    <scope>NUCLEOTIDE SEQUENCE [LARGE SCALE GENOMIC DNA]</scope>
    <source>
        <strain evidence="1 2">DSM 29316</strain>
    </source>
</reference>
<organism evidence="1 2">
    <name type="scientific">Poseidonocella pacifica</name>
    <dbReference type="NCBI Taxonomy" id="871651"/>
    <lineage>
        <taxon>Bacteria</taxon>
        <taxon>Pseudomonadati</taxon>
        <taxon>Pseudomonadota</taxon>
        <taxon>Alphaproteobacteria</taxon>
        <taxon>Rhodobacterales</taxon>
        <taxon>Roseobacteraceae</taxon>
        <taxon>Poseidonocella</taxon>
    </lineage>
</organism>
<evidence type="ECO:0000313" key="2">
    <source>
        <dbReference type="Proteomes" id="UP000198796"/>
    </source>
</evidence>
<evidence type="ECO:0000313" key="1">
    <source>
        <dbReference type="EMBL" id="SFB08568.1"/>
    </source>
</evidence>